<keyword evidence="1" id="KW-0812">Transmembrane</keyword>
<keyword evidence="1" id="KW-1133">Transmembrane helix</keyword>
<feature type="transmembrane region" description="Helical" evidence="1">
    <location>
        <begin position="89"/>
        <end position="109"/>
    </location>
</feature>
<dbReference type="AlphaFoldDB" id="A0A0F4YDL5"/>
<sequence>MENTLKRKVGLTEFHSRVIANIPYQMNSRSSMRNSSKHGEIMRPYLRHQCHTQSNHSMGGRDSRHTPILQWEDHKHTLKALRSMILNDTTVRALKVCFFFGSLISFFFGDDD</sequence>
<dbReference type="GeneID" id="25313303"/>
<reference evidence="2 3" key="1">
    <citation type="submission" date="2015-04" db="EMBL/GenBank/DDBJ databases">
        <authorList>
            <person name="Heijne W.H."/>
            <person name="Fedorova N.D."/>
            <person name="Nierman W.C."/>
            <person name="Vollebregt A.W."/>
            <person name="Zhao Z."/>
            <person name="Wu L."/>
            <person name="Kumar M."/>
            <person name="Stam H."/>
            <person name="van den Berg M.A."/>
            <person name="Pel H.J."/>
        </authorList>
    </citation>
    <scope>NUCLEOTIDE SEQUENCE [LARGE SCALE GENOMIC DNA]</scope>
    <source>
        <strain evidence="2 3">CBS 393.64</strain>
    </source>
</reference>
<dbReference type="EMBL" id="LASV01000818">
    <property type="protein sequence ID" value="KKA16185.1"/>
    <property type="molecule type" value="Genomic_DNA"/>
</dbReference>
<proteinExistence type="predicted"/>
<keyword evidence="1" id="KW-0472">Membrane</keyword>
<comment type="caution">
    <text evidence="2">The sequence shown here is derived from an EMBL/GenBank/DDBJ whole genome shotgun (WGS) entry which is preliminary data.</text>
</comment>
<evidence type="ECO:0000313" key="2">
    <source>
        <dbReference type="EMBL" id="KKA16185.1"/>
    </source>
</evidence>
<evidence type="ECO:0000313" key="3">
    <source>
        <dbReference type="Proteomes" id="UP000053958"/>
    </source>
</evidence>
<dbReference type="RefSeq" id="XP_013322797.1">
    <property type="nucleotide sequence ID" value="XM_013467343.1"/>
</dbReference>
<dbReference type="Proteomes" id="UP000053958">
    <property type="component" value="Unassembled WGS sequence"/>
</dbReference>
<organism evidence="2 3">
    <name type="scientific">Rasamsonia emersonii (strain ATCC 16479 / CBS 393.64 / IMI 116815)</name>
    <dbReference type="NCBI Taxonomy" id="1408163"/>
    <lineage>
        <taxon>Eukaryota</taxon>
        <taxon>Fungi</taxon>
        <taxon>Dikarya</taxon>
        <taxon>Ascomycota</taxon>
        <taxon>Pezizomycotina</taxon>
        <taxon>Eurotiomycetes</taxon>
        <taxon>Eurotiomycetidae</taxon>
        <taxon>Eurotiales</taxon>
        <taxon>Trichocomaceae</taxon>
        <taxon>Rasamsonia</taxon>
    </lineage>
</organism>
<protein>
    <submittedName>
        <fullName evidence="2">Uncharacterized protein</fullName>
    </submittedName>
</protein>
<accession>A0A0F4YDL5</accession>
<keyword evidence="3" id="KW-1185">Reference proteome</keyword>
<name>A0A0F4YDL5_RASE3</name>
<gene>
    <name evidence="2" type="ORF">T310_10235</name>
</gene>
<evidence type="ECO:0000256" key="1">
    <source>
        <dbReference type="SAM" id="Phobius"/>
    </source>
</evidence>